<evidence type="ECO:0000313" key="1">
    <source>
        <dbReference type="EMBL" id="TRM58903.1"/>
    </source>
</evidence>
<proteinExistence type="predicted"/>
<comment type="caution">
    <text evidence="1">The sequence shown here is derived from an EMBL/GenBank/DDBJ whole genome shotgun (WGS) entry which is preliminary data.</text>
</comment>
<dbReference type="EMBL" id="VDMD01000032">
    <property type="protein sequence ID" value="TRM58903.1"/>
    <property type="molecule type" value="Genomic_DNA"/>
</dbReference>
<dbReference type="GO" id="GO:0019005">
    <property type="term" value="C:SCF ubiquitin ligase complex"/>
    <property type="evidence" value="ECO:0007669"/>
    <property type="project" value="TreeGrafter"/>
</dbReference>
<gene>
    <name evidence="1" type="ORF">BD626DRAFT_633675</name>
</gene>
<organism evidence="1 2">
    <name type="scientific">Schizophyllum amplum</name>
    <dbReference type="NCBI Taxonomy" id="97359"/>
    <lineage>
        <taxon>Eukaryota</taxon>
        <taxon>Fungi</taxon>
        <taxon>Dikarya</taxon>
        <taxon>Basidiomycota</taxon>
        <taxon>Agaricomycotina</taxon>
        <taxon>Agaricomycetes</taxon>
        <taxon>Agaricomycetidae</taxon>
        <taxon>Agaricales</taxon>
        <taxon>Schizophyllaceae</taxon>
        <taxon>Schizophyllum</taxon>
    </lineage>
</organism>
<dbReference type="SUPFAM" id="SSF52047">
    <property type="entry name" value="RNI-like"/>
    <property type="match status" value="1"/>
</dbReference>
<protein>
    <recommendedName>
        <fullName evidence="3">F-box domain-containing protein</fullName>
    </recommendedName>
</protein>
<reference evidence="1 2" key="1">
    <citation type="journal article" date="2019" name="New Phytol.">
        <title>Comparative genomics reveals unique wood-decay strategies and fruiting body development in the Schizophyllaceae.</title>
        <authorList>
            <person name="Almasi E."/>
            <person name="Sahu N."/>
            <person name="Krizsan K."/>
            <person name="Balint B."/>
            <person name="Kovacs G.M."/>
            <person name="Kiss B."/>
            <person name="Cseklye J."/>
            <person name="Drula E."/>
            <person name="Henrissat B."/>
            <person name="Nagy I."/>
            <person name="Chovatia M."/>
            <person name="Adam C."/>
            <person name="LaButti K."/>
            <person name="Lipzen A."/>
            <person name="Riley R."/>
            <person name="Grigoriev I.V."/>
            <person name="Nagy L.G."/>
        </authorList>
    </citation>
    <scope>NUCLEOTIDE SEQUENCE [LARGE SCALE GENOMIC DNA]</scope>
    <source>
        <strain evidence="1 2">NL-1724</strain>
    </source>
</reference>
<dbReference type="OrthoDB" id="3543113at2759"/>
<keyword evidence="2" id="KW-1185">Reference proteome</keyword>
<sequence length="509" mass="57129">MHAALQIPEICYAICAEMSRDALSKLSRVSRDWSDIANIYLWGTIDSLVPLLCLMSADLWYLLSDASPHHTSFHFTRPLTPEDWVPVLKRCRLVEVLSLHEYDAPTFAADDVQSMLDCPPPFTLLPRLRSLNLYTHTDLQHTRTKFYLGLIPPTLKVLRVQGTWPHGISFTRVAEVCPELESLDCDCSDLEAITSGVASDLARAIRGWPSLTAVDIRLGRLGLAAVLPSLARLPSLSSINLRCFGESQISPLLPENSFPSLSYLVLFGIHLPVVDTILCSCTMRPIDTLSLTPCTVSSSEELIHTMRCIQEHCEPLELLRFLMDFDVGDPDEWTLRFEHLAPLAHFPNLLHVTVRGPGHTDISDDELAPLAKRWPHLERLTIGTNIYRSGGERLCSLNVLSAFASNCRKLTHLTLPLNAAVSLDVHSPMLRHVNLKNLHVGDAPIEDPQEVALFLSALYPNLERVCYEEGMDAEEVDPTIRVEVTRHRTAAWKLVQKILPELQKRETQM</sequence>
<evidence type="ECO:0008006" key="3">
    <source>
        <dbReference type="Google" id="ProtNLM"/>
    </source>
</evidence>
<dbReference type="AlphaFoldDB" id="A0A550C271"/>
<dbReference type="PANTHER" id="PTHR13318">
    <property type="entry name" value="PARTNER OF PAIRED, ISOFORM B-RELATED"/>
    <property type="match status" value="1"/>
</dbReference>
<name>A0A550C271_9AGAR</name>
<accession>A0A550C271</accession>
<dbReference type="GO" id="GO:0031146">
    <property type="term" value="P:SCF-dependent proteasomal ubiquitin-dependent protein catabolic process"/>
    <property type="evidence" value="ECO:0007669"/>
    <property type="project" value="TreeGrafter"/>
</dbReference>
<dbReference type="Proteomes" id="UP000320762">
    <property type="component" value="Unassembled WGS sequence"/>
</dbReference>
<dbReference type="Gene3D" id="3.80.10.10">
    <property type="entry name" value="Ribonuclease Inhibitor"/>
    <property type="match status" value="1"/>
</dbReference>
<dbReference type="InterPro" id="IPR032675">
    <property type="entry name" value="LRR_dom_sf"/>
</dbReference>
<evidence type="ECO:0000313" key="2">
    <source>
        <dbReference type="Proteomes" id="UP000320762"/>
    </source>
</evidence>